<sequence>MLTGKQLTYTLLSTATFFFPTLVRAEANTNAYPVEVVQSFMQECTEKSGKKQVCACVLDRIQDEYDLEQFSKLERKYRATGKIPKEVKKFMFGCVASNLANN</sequence>
<proteinExistence type="predicted"/>
<dbReference type="OrthoDB" id="563680at2"/>
<reference evidence="1 2" key="1">
    <citation type="journal article" date="2015" name="Genome Announc.">
        <title>Draft Genome Sequence of the Terrestrial Cyanobacterium Scytonema millei VB511283, Isolated from Eastern India.</title>
        <authorList>
            <person name="Sen D."/>
            <person name="Chandrababunaidu M.M."/>
            <person name="Singh D."/>
            <person name="Sanghi N."/>
            <person name="Ghorai A."/>
            <person name="Mishra G.P."/>
            <person name="Madduluri M."/>
            <person name="Adhikary S.P."/>
            <person name="Tripathy S."/>
        </authorList>
    </citation>
    <scope>NUCLEOTIDE SEQUENCE [LARGE SCALE GENOMIC DNA]</scope>
    <source>
        <strain evidence="1 2">VB511283</strain>
    </source>
</reference>
<dbReference type="Proteomes" id="UP000031532">
    <property type="component" value="Unassembled WGS sequence"/>
</dbReference>
<dbReference type="RefSeq" id="WP_039715939.1">
    <property type="nucleotide sequence ID" value="NZ_JTJC03000005.1"/>
</dbReference>
<accession>A0A9X5E9M5</accession>
<organism evidence="1 2">
    <name type="scientific">Scytonema millei VB511283</name>
    <dbReference type="NCBI Taxonomy" id="1245923"/>
    <lineage>
        <taxon>Bacteria</taxon>
        <taxon>Bacillati</taxon>
        <taxon>Cyanobacteriota</taxon>
        <taxon>Cyanophyceae</taxon>
        <taxon>Nostocales</taxon>
        <taxon>Scytonemataceae</taxon>
        <taxon>Scytonema</taxon>
    </lineage>
</organism>
<comment type="caution">
    <text evidence="1">The sequence shown here is derived from an EMBL/GenBank/DDBJ whole genome shotgun (WGS) entry which is preliminary data.</text>
</comment>
<dbReference type="AlphaFoldDB" id="A0A9X5E9M5"/>
<protein>
    <submittedName>
        <fullName evidence="1">Uncharacterized protein</fullName>
    </submittedName>
</protein>
<evidence type="ECO:0000313" key="2">
    <source>
        <dbReference type="Proteomes" id="UP000031532"/>
    </source>
</evidence>
<dbReference type="EMBL" id="JTJC03000005">
    <property type="protein sequence ID" value="NHC36649.1"/>
    <property type="molecule type" value="Genomic_DNA"/>
</dbReference>
<evidence type="ECO:0000313" key="1">
    <source>
        <dbReference type="EMBL" id="NHC36649.1"/>
    </source>
</evidence>
<name>A0A9X5E9M5_9CYAN</name>
<keyword evidence="2" id="KW-1185">Reference proteome</keyword>
<gene>
    <name evidence="1" type="ORF">QH73_0018705</name>
</gene>